<protein>
    <submittedName>
        <fullName evidence="1">Uncharacterized protein</fullName>
    </submittedName>
</protein>
<dbReference type="Proteomes" id="UP001236507">
    <property type="component" value="Unassembled WGS sequence"/>
</dbReference>
<organism evidence="1 2">
    <name type="scientific">Flectobacillus roseus</name>
    <dbReference type="NCBI Taxonomy" id="502259"/>
    <lineage>
        <taxon>Bacteria</taxon>
        <taxon>Pseudomonadati</taxon>
        <taxon>Bacteroidota</taxon>
        <taxon>Cytophagia</taxon>
        <taxon>Cytophagales</taxon>
        <taxon>Flectobacillaceae</taxon>
        <taxon>Flectobacillus</taxon>
    </lineage>
</organism>
<evidence type="ECO:0000313" key="1">
    <source>
        <dbReference type="EMBL" id="MDI9861923.1"/>
    </source>
</evidence>
<dbReference type="EMBL" id="JASHIF010000024">
    <property type="protein sequence ID" value="MDI9861923.1"/>
    <property type="molecule type" value="Genomic_DNA"/>
</dbReference>
<name>A0ABT6YEB6_9BACT</name>
<reference evidence="1 2" key="1">
    <citation type="submission" date="2023-05" db="EMBL/GenBank/DDBJ databases">
        <title>Novel species of genus Flectobacillus isolated from stream in China.</title>
        <authorList>
            <person name="Lu H."/>
        </authorList>
    </citation>
    <scope>NUCLEOTIDE SEQUENCE [LARGE SCALE GENOMIC DNA]</scope>
    <source>
        <strain evidence="1 2">KCTC 42575</strain>
    </source>
</reference>
<accession>A0ABT6YEB6</accession>
<proteinExistence type="predicted"/>
<keyword evidence="2" id="KW-1185">Reference proteome</keyword>
<comment type="caution">
    <text evidence="1">The sequence shown here is derived from an EMBL/GenBank/DDBJ whole genome shotgun (WGS) entry which is preliminary data.</text>
</comment>
<sequence>MSKANSGNTGNCCSDIKVVWVPVHPQNHTYLSHKTNTQNGHRYTPKGNFFCDEYQGNLIQLGNLNFKLFGTLHQ</sequence>
<gene>
    <name evidence="1" type="ORF">QM524_22060</name>
</gene>
<dbReference type="RefSeq" id="WP_283346258.1">
    <property type="nucleotide sequence ID" value="NZ_JASHIF010000024.1"/>
</dbReference>
<evidence type="ECO:0000313" key="2">
    <source>
        <dbReference type="Proteomes" id="UP001236507"/>
    </source>
</evidence>